<reference evidence="2 3" key="1">
    <citation type="submission" date="2020-08" db="EMBL/GenBank/DDBJ databases">
        <authorList>
            <person name="Koutsovoulos G."/>
            <person name="Danchin GJ E."/>
        </authorList>
    </citation>
    <scope>NUCLEOTIDE SEQUENCE [LARGE SCALE GENOMIC DNA]</scope>
</reference>
<evidence type="ECO:0000313" key="2">
    <source>
        <dbReference type="EMBL" id="CAD2132581.1"/>
    </source>
</evidence>
<comment type="caution">
    <text evidence="2">The sequence shown here is derived from an EMBL/GenBank/DDBJ whole genome shotgun (WGS) entry which is preliminary data.</text>
</comment>
<feature type="compositionally biased region" description="Low complexity" evidence="1">
    <location>
        <begin position="14"/>
        <end position="25"/>
    </location>
</feature>
<name>A0A6V7TTY3_MELEN</name>
<feature type="region of interest" description="Disordered" evidence="1">
    <location>
        <begin position="267"/>
        <end position="288"/>
    </location>
</feature>
<feature type="compositionally biased region" description="Polar residues" evidence="1">
    <location>
        <begin position="115"/>
        <end position="127"/>
    </location>
</feature>
<evidence type="ECO:0000256" key="1">
    <source>
        <dbReference type="SAM" id="MobiDB-lite"/>
    </source>
</evidence>
<dbReference type="AlphaFoldDB" id="A0A6V7TTY3"/>
<evidence type="ECO:0000313" key="3">
    <source>
        <dbReference type="Proteomes" id="UP000580250"/>
    </source>
</evidence>
<protein>
    <submittedName>
        <fullName evidence="2">Uncharacterized protein</fullName>
    </submittedName>
</protein>
<dbReference type="EMBL" id="CAJEWN010000012">
    <property type="protein sequence ID" value="CAD2132581.1"/>
    <property type="molecule type" value="Genomic_DNA"/>
</dbReference>
<feature type="compositionally biased region" description="Polar residues" evidence="1">
    <location>
        <begin position="1"/>
        <end position="13"/>
    </location>
</feature>
<dbReference type="OrthoDB" id="5855670at2759"/>
<dbReference type="Proteomes" id="UP000580250">
    <property type="component" value="Unassembled WGS sequence"/>
</dbReference>
<feature type="compositionally biased region" description="Polar residues" evidence="1">
    <location>
        <begin position="431"/>
        <end position="455"/>
    </location>
</feature>
<feature type="region of interest" description="Disordered" evidence="1">
    <location>
        <begin position="94"/>
        <end position="129"/>
    </location>
</feature>
<accession>A0A6V7TTY3</accession>
<gene>
    <name evidence="2" type="ORF">MENT_LOCUS3717</name>
</gene>
<sequence>MSRGTRQLPQNGNSSTQSQSSPQSSVRRGNKTLGWYMSGLDALDGGKKEVNKSQQHMVAQRKASLQDATTKSAVNNEIEDQRKARSKQRFVGNHINGGRQRANSSSLCAAKSTPARRQQTNGQSVGSKEQIDVKKANAKFLSGKENYWYYDHVSNGYYYEHNGTRGWRKNNPKMENLLRGMEEAQKLEQQKTLKQKKEQQALLDCRNNLPSLLNGQQLSKLIPQATMSSTNSATSNAFNNSPMAIKYYDNDGYFYEMGSVDGWRRRPPGATPPGATSPFQTKRGGGGNVNMSATQIYDQQTPRRKPLHYQSYQQPAPHLGGLDLQEVAAAVAIAQQQNINHQQNNCCGGGSVACCCLTAAIAAQLVLKQQQQMMAANNKRENKMKCSSDIHSLIDDSITKTHDFSELNTQAALKRLAGNISQPISLGTNWQVPSQRSKWSSPINEEKTTPTTITGSGNGLVVGSFEEPYEFYWSGDEGNNNNNTTTAITTHTAASISSVEDDPADELGIEANALLQQKRPSIAPIGSEAFAAQEAKRASLGCVVTTMGTTKCNNTNVTKRPDSLRLAPETISSAYESISPGEILRKNNNNNFGGESQPSQRDFDVDKFIADSIPMPLEPERLLNSLRNPQRTPHGPLVMPHSFMNNNNNNTNEPITADSPLFTPILPGKNPWSSTYRTSHANPWHILRVCLDVLC</sequence>
<organism evidence="2 3">
    <name type="scientific">Meloidogyne enterolobii</name>
    <name type="common">Root-knot nematode worm</name>
    <name type="synonym">Meloidogyne mayaguensis</name>
    <dbReference type="NCBI Taxonomy" id="390850"/>
    <lineage>
        <taxon>Eukaryota</taxon>
        <taxon>Metazoa</taxon>
        <taxon>Ecdysozoa</taxon>
        <taxon>Nematoda</taxon>
        <taxon>Chromadorea</taxon>
        <taxon>Rhabditida</taxon>
        <taxon>Tylenchina</taxon>
        <taxon>Tylenchomorpha</taxon>
        <taxon>Tylenchoidea</taxon>
        <taxon>Meloidogynidae</taxon>
        <taxon>Meloidogyninae</taxon>
        <taxon>Meloidogyne</taxon>
    </lineage>
</organism>
<feature type="region of interest" description="Disordered" evidence="1">
    <location>
        <begin position="1"/>
        <end position="30"/>
    </location>
</feature>
<proteinExistence type="predicted"/>
<feature type="region of interest" description="Disordered" evidence="1">
    <location>
        <begin position="431"/>
        <end position="459"/>
    </location>
</feature>